<dbReference type="Pfam" id="PF00665">
    <property type="entry name" value="rve"/>
    <property type="match status" value="1"/>
</dbReference>
<dbReference type="Proteomes" id="UP001454036">
    <property type="component" value="Unassembled WGS sequence"/>
</dbReference>
<dbReference type="InterPro" id="IPR012337">
    <property type="entry name" value="RNaseH-like_sf"/>
</dbReference>
<dbReference type="PANTHER" id="PTHR37984">
    <property type="entry name" value="PROTEIN CBG26694"/>
    <property type="match status" value="1"/>
</dbReference>
<sequence length="131" mass="14934">MWGIDLVGQFLKPPVKYKDVVVAVDYFSKWVEVASLRSTTSEAIEEFIWKNIITRYGIPKILVSDNGPQFDSRVIKEMCTKLGIEHRFAPVCYPQYNGQVEVIDVHGGPFKNDPNEHLRSSIKAFLVTKGF</sequence>
<dbReference type="PANTHER" id="PTHR37984:SF5">
    <property type="entry name" value="PROTEIN NYNRIN-LIKE"/>
    <property type="match status" value="1"/>
</dbReference>
<dbReference type="EMBL" id="BAABME010000253">
    <property type="protein sequence ID" value="GAA0141158.1"/>
    <property type="molecule type" value="Genomic_DNA"/>
</dbReference>
<dbReference type="GO" id="GO:0015074">
    <property type="term" value="P:DNA integration"/>
    <property type="evidence" value="ECO:0007669"/>
    <property type="project" value="InterPro"/>
</dbReference>
<reference evidence="2 3" key="1">
    <citation type="submission" date="2024-01" db="EMBL/GenBank/DDBJ databases">
        <title>The complete chloroplast genome sequence of Lithospermum erythrorhizon: insights into the phylogenetic relationship among Boraginaceae species and the maternal lineages of purple gromwells.</title>
        <authorList>
            <person name="Okada T."/>
            <person name="Watanabe K."/>
        </authorList>
    </citation>
    <scope>NUCLEOTIDE SEQUENCE [LARGE SCALE GENOMIC DNA]</scope>
</reference>
<dbReference type="GO" id="GO:0003676">
    <property type="term" value="F:nucleic acid binding"/>
    <property type="evidence" value="ECO:0007669"/>
    <property type="project" value="InterPro"/>
</dbReference>
<comment type="caution">
    <text evidence="2">The sequence shown here is derived from an EMBL/GenBank/DDBJ whole genome shotgun (WGS) entry which is preliminary data.</text>
</comment>
<dbReference type="AlphaFoldDB" id="A0AAV3NQA3"/>
<feature type="domain" description="Integrase catalytic" evidence="1">
    <location>
        <begin position="1"/>
        <end position="101"/>
    </location>
</feature>
<dbReference type="PROSITE" id="PS50994">
    <property type="entry name" value="INTEGRASE"/>
    <property type="match status" value="1"/>
</dbReference>
<accession>A0AAV3NQA3</accession>
<dbReference type="InterPro" id="IPR001584">
    <property type="entry name" value="Integrase_cat-core"/>
</dbReference>
<gene>
    <name evidence="2" type="ORF">LIER_02365</name>
</gene>
<dbReference type="Gene3D" id="3.30.420.10">
    <property type="entry name" value="Ribonuclease H-like superfamily/Ribonuclease H"/>
    <property type="match status" value="1"/>
</dbReference>
<proteinExistence type="predicted"/>
<name>A0AAV3NQA3_LITER</name>
<organism evidence="2 3">
    <name type="scientific">Lithospermum erythrorhizon</name>
    <name type="common">Purple gromwell</name>
    <name type="synonym">Lithospermum officinale var. erythrorhizon</name>
    <dbReference type="NCBI Taxonomy" id="34254"/>
    <lineage>
        <taxon>Eukaryota</taxon>
        <taxon>Viridiplantae</taxon>
        <taxon>Streptophyta</taxon>
        <taxon>Embryophyta</taxon>
        <taxon>Tracheophyta</taxon>
        <taxon>Spermatophyta</taxon>
        <taxon>Magnoliopsida</taxon>
        <taxon>eudicotyledons</taxon>
        <taxon>Gunneridae</taxon>
        <taxon>Pentapetalae</taxon>
        <taxon>asterids</taxon>
        <taxon>lamiids</taxon>
        <taxon>Boraginales</taxon>
        <taxon>Boraginaceae</taxon>
        <taxon>Boraginoideae</taxon>
        <taxon>Lithospermeae</taxon>
        <taxon>Lithospermum</taxon>
    </lineage>
</organism>
<keyword evidence="3" id="KW-1185">Reference proteome</keyword>
<protein>
    <recommendedName>
        <fullName evidence="1">Integrase catalytic domain-containing protein</fullName>
    </recommendedName>
</protein>
<evidence type="ECO:0000313" key="2">
    <source>
        <dbReference type="EMBL" id="GAA0141158.1"/>
    </source>
</evidence>
<dbReference type="InterPro" id="IPR036397">
    <property type="entry name" value="RNaseH_sf"/>
</dbReference>
<evidence type="ECO:0000313" key="3">
    <source>
        <dbReference type="Proteomes" id="UP001454036"/>
    </source>
</evidence>
<evidence type="ECO:0000259" key="1">
    <source>
        <dbReference type="PROSITE" id="PS50994"/>
    </source>
</evidence>
<dbReference type="InterPro" id="IPR050951">
    <property type="entry name" value="Retrovirus_Pol_polyprotein"/>
</dbReference>
<dbReference type="SUPFAM" id="SSF53098">
    <property type="entry name" value="Ribonuclease H-like"/>
    <property type="match status" value="1"/>
</dbReference>